<proteinExistence type="predicted"/>
<evidence type="ECO:0000313" key="1">
    <source>
        <dbReference type="EMBL" id="MBD2700141.1"/>
    </source>
</evidence>
<reference evidence="1" key="1">
    <citation type="submission" date="2020-09" db="EMBL/GenBank/DDBJ databases">
        <authorList>
            <person name="Kim M.K."/>
        </authorList>
    </citation>
    <scope>NUCLEOTIDE SEQUENCE</scope>
    <source>
        <strain evidence="1">BT702</strain>
    </source>
</reference>
<organism evidence="1 2">
    <name type="scientific">Spirosoma profusum</name>
    <dbReference type="NCBI Taxonomy" id="2771354"/>
    <lineage>
        <taxon>Bacteria</taxon>
        <taxon>Pseudomonadati</taxon>
        <taxon>Bacteroidota</taxon>
        <taxon>Cytophagia</taxon>
        <taxon>Cytophagales</taxon>
        <taxon>Cytophagaceae</taxon>
        <taxon>Spirosoma</taxon>
    </lineage>
</organism>
<evidence type="ECO:0000313" key="2">
    <source>
        <dbReference type="Proteomes" id="UP000598820"/>
    </source>
</evidence>
<accession>A0A926XUZ7</accession>
<comment type="caution">
    <text evidence="1">The sequence shown here is derived from an EMBL/GenBank/DDBJ whole genome shotgun (WGS) entry which is preliminary data.</text>
</comment>
<protein>
    <submittedName>
        <fullName evidence="1">Uncharacterized protein</fullName>
    </submittedName>
</protein>
<dbReference type="RefSeq" id="WP_190885993.1">
    <property type="nucleotide sequence ID" value="NZ_JACWZY010000003.1"/>
</dbReference>
<gene>
    <name evidence="1" type="ORF">IC229_05810</name>
</gene>
<keyword evidence="2" id="KW-1185">Reference proteome</keyword>
<dbReference type="Proteomes" id="UP000598820">
    <property type="component" value="Unassembled WGS sequence"/>
</dbReference>
<sequence>MAYFWNQCMPTTDQLHEPPKAIYRLLKSGELLQPRDDAYNPATDQWRWVIVVDKTLINTPYDPTVLGPVRRFNK</sequence>
<dbReference type="EMBL" id="JACWZY010000003">
    <property type="protein sequence ID" value="MBD2700141.1"/>
    <property type="molecule type" value="Genomic_DNA"/>
</dbReference>
<name>A0A926XUZ7_9BACT</name>
<dbReference type="AlphaFoldDB" id="A0A926XUZ7"/>